<comment type="catalytic activity">
    <reaction evidence="5 6">
        <text>Hydrolysis of proteins to small peptides in the presence of ATP and magnesium. alpha-casein is the usual test substrate. In the absence of ATP, only oligopeptides shorter than five residues are hydrolyzed (such as succinyl-Leu-Tyr-|-NHMec, and Leu-Tyr-Leu-|-Tyr-Trp, in which cleavage of the -Tyr-|-Leu- and -Tyr-|-Trp bonds also occurs).</text>
        <dbReference type="EC" id="3.4.21.92"/>
    </reaction>
</comment>
<dbReference type="PRINTS" id="PR00127">
    <property type="entry name" value="CLPPROTEASEP"/>
</dbReference>
<protein>
    <recommendedName>
        <fullName evidence="6 7">ATP-dependent Clp protease proteolytic subunit</fullName>
        <ecNumber evidence="6">3.4.21.92</ecNumber>
    </recommendedName>
    <alternativeName>
        <fullName evidence="6">Endopeptidase Clp</fullName>
    </alternativeName>
</protein>
<evidence type="ECO:0000256" key="4">
    <source>
        <dbReference type="ARBA" id="ARBA00022825"/>
    </source>
</evidence>
<comment type="subcellular location">
    <subcellularLocation>
        <location evidence="6">Cytoplasm</location>
    </subcellularLocation>
</comment>
<dbReference type="EMBL" id="ADVG01000005">
    <property type="protein sequence ID" value="EFH80736.1"/>
    <property type="molecule type" value="Genomic_DNA"/>
</dbReference>
<proteinExistence type="inferred from homology"/>
<dbReference type="GO" id="GO:0009368">
    <property type="term" value="C:endopeptidase Clp complex"/>
    <property type="evidence" value="ECO:0007669"/>
    <property type="project" value="TreeGrafter"/>
</dbReference>
<gene>
    <name evidence="6" type="primary">clpP</name>
    <name evidence="8" type="ORF">Krac_1352</name>
</gene>
<dbReference type="SUPFAM" id="SSF52096">
    <property type="entry name" value="ClpP/crotonase"/>
    <property type="match status" value="1"/>
</dbReference>
<comment type="caution">
    <text evidence="8">The sequence shown here is derived from an EMBL/GenBank/DDBJ whole genome shotgun (WGS) entry which is preliminary data.</text>
</comment>
<accession>D6U6X5</accession>
<evidence type="ECO:0000256" key="5">
    <source>
        <dbReference type="ARBA" id="ARBA00034021"/>
    </source>
</evidence>
<evidence type="ECO:0000256" key="3">
    <source>
        <dbReference type="ARBA" id="ARBA00022801"/>
    </source>
</evidence>
<comment type="subunit">
    <text evidence="6">Fourteen ClpP subunits assemble into 2 heptameric rings which stack back to back to give a disk-like structure with a central cavity, resembling the structure of eukaryotic proteasomes.</text>
</comment>
<keyword evidence="2 6" id="KW-0645">Protease</keyword>
<feature type="active site" evidence="6">
    <location>
        <position position="125"/>
    </location>
</feature>
<comment type="function">
    <text evidence="6">Cleaves peptides in various proteins in a process that requires ATP hydrolysis. Has a chymotrypsin-like activity. Plays a major role in the degradation of misfolded proteins.</text>
</comment>
<dbReference type="EC" id="3.4.21.92" evidence="6"/>
<dbReference type="Gene3D" id="3.90.226.10">
    <property type="entry name" value="2-enoyl-CoA Hydratase, Chain A, domain 1"/>
    <property type="match status" value="1"/>
</dbReference>
<dbReference type="AlphaFoldDB" id="D6U6X5"/>
<dbReference type="GO" id="GO:0004252">
    <property type="term" value="F:serine-type endopeptidase activity"/>
    <property type="evidence" value="ECO:0007669"/>
    <property type="project" value="UniProtKB-UniRule"/>
</dbReference>
<feature type="active site" description="Nucleophile" evidence="6">
    <location>
        <position position="100"/>
    </location>
</feature>
<dbReference type="GO" id="GO:0006515">
    <property type="term" value="P:protein quality control for misfolded or incompletely synthesized proteins"/>
    <property type="evidence" value="ECO:0007669"/>
    <property type="project" value="TreeGrafter"/>
</dbReference>
<dbReference type="InterPro" id="IPR023562">
    <property type="entry name" value="ClpP/TepA"/>
</dbReference>
<dbReference type="HAMAP" id="MF_00444">
    <property type="entry name" value="ClpP"/>
    <property type="match status" value="1"/>
</dbReference>
<dbReference type="CDD" id="cd07017">
    <property type="entry name" value="S14_ClpP_2"/>
    <property type="match status" value="1"/>
</dbReference>
<organism evidence="8 9">
    <name type="scientific">Ktedonobacter racemifer DSM 44963</name>
    <dbReference type="NCBI Taxonomy" id="485913"/>
    <lineage>
        <taxon>Bacteria</taxon>
        <taxon>Bacillati</taxon>
        <taxon>Chloroflexota</taxon>
        <taxon>Ktedonobacteria</taxon>
        <taxon>Ktedonobacterales</taxon>
        <taxon>Ktedonobacteraceae</taxon>
        <taxon>Ktedonobacter</taxon>
    </lineage>
</organism>
<dbReference type="GO" id="GO:0004176">
    <property type="term" value="F:ATP-dependent peptidase activity"/>
    <property type="evidence" value="ECO:0007669"/>
    <property type="project" value="InterPro"/>
</dbReference>
<evidence type="ECO:0000256" key="6">
    <source>
        <dbReference type="HAMAP-Rule" id="MF_00444"/>
    </source>
</evidence>
<dbReference type="InterPro" id="IPR029045">
    <property type="entry name" value="ClpP/crotonase-like_dom_sf"/>
</dbReference>
<name>D6U6X5_KTERA</name>
<dbReference type="InParanoid" id="D6U6X5"/>
<dbReference type="PANTHER" id="PTHR10381">
    <property type="entry name" value="ATP-DEPENDENT CLP PROTEASE PROTEOLYTIC SUBUNIT"/>
    <property type="match status" value="1"/>
</dbReference>
<dbReference type="GO" id="GO:0051117">
    <property type="term" value="F:ATPase binding"/>
    <property type="evidence" value="ECO:0007669"/>
    <property type="project" value="TreeGrafter"/>
</dbReference>
<dbReference type="Pfam" id="PF00574">
    <property type="entry name" value="CLP_protease"/>
    <property type="match status" value="1"/>
</dbReference>
<dbReference type="OrthoDB" id="9802800at2"/>
<evidence type="ECO:0000256" key="1">
    <source>
        <dbReference type="ARBA" id="ARBA00007039"/>
    </source>
</evidence>
<dbReference type="PANTHER" id="PTHR10381:SF11">
    <property type="entry name" value="ATP-DEPENDENT CLP PROTEASE PROTEOLYTIC SUBUNIT, MITOCHONDRIAL"/>
    <property type="match status" value="1"/>
</dbReference>
<dbReference type="InterPro" id="IPR001907">
    <property type="entry name" value="ClpP"/>
</dbReference>
<dbReference type="MEROPS" id="S14.001"/>
<evidence type="ECO:0000313" key="8">
    <source>
        <dbReference type="EMBL" id="EFH80736.1"/>
    </source>
</evidence>
<keyword evidence="4 6" id="KW-0720">Serine protease</keyword>
<keyword evidence="9" id="KW-1185">Reference proteome</keyword>
<dbReference type="eggNOG" id="COG0740">
    <property type="taxonomic scope" value="Bacteria"/>
</dbReference>
<dbReference type="Proteomes" id="UP000004508">
    <property type="component" value="Unassembled WGS sequence"/>
</dbReference>
<sequence length="211" mass="23466">MSSLLVPTVLENTPRGERAYDLFSRLLRDRIIVVNGPIDDTMSGLVVAQLLYLAAEDSKREINMYINSPGGSINAGLGIYDTMRVLPCPISTTCVGYAASFGTILLLAGEKGRRFSMPHARIHLHQPLISGSLSGQASDIDIHAREILHLRSEINDIIQEHSGQTLERIQKDTNRDFYMSAVEAKEYGIIDDILTYAEKKLPEPEEEPKNK</sequence>
<evidence type="ECO:0000256" key="2">
    <source>
        <dbReference type="ARBA" id="ARBA00022670"/>
    </source>
</evidence>
<dbReference type="NCBIfam" id="NF001368">
    <property type="entry name" value="PRK00277.1"/>
    <property type="match status" value="1"/>
</dbReference>
<dbReference type="STRING" id="485913.Krac_1352"/>
<dbReference type="FunFam" id="3.90.226.10:FF:000001">
    <property type="entry name" value="ATP-dependent Clp protease proteolytic subunit"/>
    <property type="match status" value="1"/>
</dbReference>
<keyword evidence="3 6" id="KW-0378">Hydrolase</keyword>
<dbReference type="GO" id="GO:0005737">
    <property type="term" value="C:cytoplasm"/>
    <property type="evidence" value="ECO:0007669"/>
    <property type="project" value="UniProtKB-SubCell"/>
</dbReference>
<evidence type="ECO:0000256" key="7">
    <source>
        <dbReference type="RuleBase" id="RU003567"/>
    </source>
</evidence>
<dbReference type="RefSeq" id="WP_007923492.1">
    <property type="nucleotide sequence ID" value="NZ_ADVG01000005.1"/>
</dbReference>
<dbReference type="NCBIfam" id="NF009205">
    <property type="entry name" value="PRK12553.1"/>
    <property type="match status" value="1"/>
</dbReference>
<evidence type="ECO:0000313" key="9">
    <source>
        <dbReference type="Proteomes" id="UP000004508"/>
    </source>
</evidence>
<keyword evidence="6" id="KW-0963">Cytoplasm</keyword>
<reference evidence="8 9" key="1">
    <citation type="journal article" date="2011" name="Stand. Genomic Sci.">
        <title>Non-contiguous finished genome sequence and contextual data of the filamentous soil bacterium Ktedonobacter racemifer type strain (SOSP1-21).</title>
        <authorList>
            <person name="Chang Y.J."/>
            <person name="Land M."/>
            <person name="Hauser L."/>
            <person name="Chertkov O."/>
            <person name="Del Rio T.G."/>
            <person name="Nolan M."/>
            <person name="Copeland A."/>
            <person name="Tice H."/>
            <person name="Cheng J.F."/>
            <person name="Lucas S."/>
            <person name="Han C."/>
            <person name="Goodwin L."/>
            <person name="Pitluck S."/>
            <person name="Ivanova N."/>
            <person name="Ovchinikova G."/>
            <person name="Pati A."/>
            <person name="Chen A."/>
            <person name="Palaniappan K."/>
            <person name="Mavromatis K."/>
            <person name="Liolios K."/>
            <person name="Brettin T."/>
            <person name="Fiebig A."/>
            <person name="Rohde M."/>
            <person name="Abt B."/>
            <person name="Goker M."/>
            <person name="Detter J.C."/>
            <person name="Woyke T."/>
            <person name="Bristow J."/>
            <person name="Eisen J.A."/>
            <person name="Markowitz V."/>
            <person name="Hugenholtz P."/>
            <person name="Kyrpides N.C."/>
            <person name="Klenk H.P."/>
            <person name="Lapidus A."/>
        </authorList>
    </citation>
    <scope>NUCLEOTIDE SEQUENCE [LARGE SCALE GENOMIC DNA]</scope>
    <source>
        <strain evidence="9">DSM 44963</strain>
    </source>
</reference>
<comment type="similarity">
    <text evidence="1 6 7">Belongs to the peptidase S14 family.</text>
</comment>